<gene>
    <name evidence="5" type="ORF">GKC30_06345</name>
</gene>
<dbReference type="InterPro" id="IPR006860">
    <property type="entry name" value="FecR"/>
</dbReference>
<dbReference type="RefSeq" id="WP_155933190.1">
    <property type="nucleotide sequence ID" value="NZ_WODC01000003.1"/>
</dbReference>
<dbReference type="SUPFAM" id="SSF51120">
    <property type="entry name" value="beta-Roll"/>
    <property type="match status" value="7"/>
</dbReference>
<dbReference type="EMBL" id="WODC01000003">
    <property type="protein sequence ID" value="MUM77246.1"/>
    <property type="molecule type" value="Genomic_DNA"/>
</dbReference>
<organism evidence="5 6">
    <name type="scientific">Pseudodesulfovibrio alkaliphilus</name>
    <dbReference type="NCBI Taxonomy" id="2661613"/>
    <lineage>
        <taxon>Bacteria</taxon>
        <taxon>Pseudomonadati</taxon>
        <taxon>Thermodesulfobacteriota</taxon>
        <taxon>Desulfovibrionia</taxon>
        <taxon>Desulfovibrionales</taxon>
        <taxon>Desulfovibrionaceae</taxon>
    </lineage>
</organism>
<dbReference type="Pfam" id="PF04773">
    <property type="entry name" value="FecR"/>
    <property type="match status" value="1"/>
</dbReference>
<sequence>MPEATQIGVVTIAYGTATAEGPDGVRDLAPQSPVFVDEIITTKGGASAVEIKFADGAVLSQGPNSSVVLDTYVFNPAQSAGEMTIKLVQGTFRSVTGEIVDMNPEGFSLETPLATIGIRGTTTGHKIVPGQPENHVVVDFVDKPVIIRPIAGGPVAIITQDGGMVTATPGGLSPVFMASQAELAQFEQLSSQSLQQAAPSLDGSDDQGDQDEGGQDESGSQNDEGGQEQGEGQETQGEQAEEQGQEAQGEQGEEQEGAEEQGGEPEQLTQGQGQGPGQGVGQNQGGVFDTGAGVGQGQGQGQGPGAQPPKPAAPPPPPPPPPPAQTGGTGTGDEGDETPPDTTPAQPAVVTTLDLSEWDANLTVNLQESPVYYEITGDQLSRVTLTSTDTTTYAIRTVYGSAHHDNHITGSAQGDSLYGGMGYNTLNGMCGNDYLAVGHYESEFNSYMLGPLSPYDTIDGGAGTDTLAFDGTYENDTLSLTNVTGIEHIQLGSTQTALMGHNGLAGAATFSIDASGIDPEDYHGIFFSWDGVSISSFSQFIVGSGGNDFIVGGSGNDTLFGGAGNDTLFGTGGNNVFFGTSVGNDSMTGGSGNDRFSMGTQLTADDFIDGGAGDDSLYFTGNTENTTALNSVTNIEHIILGNASTSLVYSPTGTGTITINGSAITSPKTLNYDGSGATQAQHIIGGAGNDTLVGGGGNDTIQGGAGADNLSGGTGGFNTLSYASSTAGVNINLAANTASGGHAQGDTLASGTFKGIIGSAYADSLTGTSASERFEGGAGHDSIVGGTGNDSIDGGDGNDILISGGGQDTIHGGAGNDTIVISAPVETGSVFDGGTGTNTLKISTNSASFFAATVAGISVVLFEGSSVSASFKSDQLEAWSMNTASPGTSVTITIQDTSGGDTIDLSALSFGTNWNLTGNRITVTSTGGNDLVKASATAETFNGSAGDVTVDYSASTAGVSVNLDLGENYREGSGEYAAGDRYIDITAFIGSAHNDIFTGQDDANNYFEGGAGKDRFIMSTFLDQNDTISGGAGCDTLEFTFVDDTMPLTNVTGIEHIILGDAATWLTGHDALADPGSIFTLNAQHIEGLGYNLVWNGEDISSFKQYIIGSNGNDSIVGGAGNDTLIGGDGQDWLEGGKGNNSIVGGGDDPIRRLFDVASYANETSGINVNLVSGTVTGSGINDTLVGINAVMGTSGNDTFLGNGDPINVFFYGGGSNEVDGGSEHDPDAGTGFDVASYEYAAVGIIATLDNYGNGTVQIGGAGNDTLSKIDMIWGSPHHDSFSFTGEGDFEVMPGMGNDTVTGSGDGWTNVTYWALDQLVDGVGITVIWNSAHWEVAGSNWTDTLIGVQAIEGTVGDDTFTGTPGVAIEFRGWAGNDIFNGNGGHVTVSYDDVPSGVNVNLAGGTASDGWGGTDTLNGIQSVVGSDFDDTLIGSDYADLLVGNDGDDEIQGGLGNDTLIGDQGDDILIGGDGFDYASYADDPSGVEVNLSDGYAYDGWDNTDSLSGINGVIGSSFDDTIIGNGDINILFGGQGADLLTGGGGSDTFAYMNPLEGGDTITDFKAGEDYIGLNHMAFAHFFTNGVFIEDNFDSIVSATYSSGMVEFGSGQTSGFVYASELDSEVGKLYFVTDHGTAEETSLLMATITEYSDASPGDNNLTYESFVEIMG</sequence>
<feature type="compositionally biased region" description="Gly residues" evidence="3">
    <location>
        <begin position="272"/>
        <end position="284"/>
    </location>
</feature>
<feature type="compositionally biased region" description="Low complexity" evidence="3">
    <location>
        <begin position="188"/>
        <end position="202"/>
    </location>
</feature>
<dbReference type="InterPro" id="IPR001343">
    <property type="entry name" value="Hemolysn_Ca-bd"/>
</dbReference>
<feature type="compositionally biased region" description="Pro residues" evidence="3">
    <location>
        <begin position="306"/>
        <end position="324"/>
    </location>
</feature>
<proteinExistence type="predicted"/>
<dbReference type="Proteomes" id="UP000461162">
    <property type="component" value="Unassembled WGS sequence"/>
</dbReference>
<keyword evidence="6" id="KW-1185">Reference proteome</keyword>
<dbReference type="PROSITE" id="PS00330">
    <property type="entry name" value="HEMOLYSIN_CALCIUM"/>
    <property type="match status" value="6"/>
</dbReference>
<feature type="domain" description="FecR protein" evidence="4">
    <location>
        <begin position="45"/>
        <end position="123"/>
    </location>
</feature>
<feature type="compositionally biased region" description="Acidic residues" evidence="3">
    <location>
        <begin position="251"/>
        <end position="263"/>
    </location>
</feature>
<evidence type="ECO:0000313" key="5">
    <source>
        <dbReference type="EMBL" id="MUM77246.1"/>
    </source>
</evidence>
<protein>
    <recommendedName>
        <fullName evidence="4">FecR protein domain-containing protein</fullName>
    </recommendedName>
</protein>
<dbReference type="Pfam" id="PF00353">
    <property type="entry name" value="HemolysinCabind"/>
    <property type="match status" value="12"/>
</dbReference>
<accession>A0A7K1KMC9</accession>
<dbReference type="GO" id="GO:0005509">
    <property type="term" value="F:calcium ion binding"/>
    <property type="evidence" value="ECO:0007669"/>
    <property type="project" value="InterPro"/>
</dbReference>
<feature type="compositionally biased region" description="Gly residues" evidence="3">
    <location>
        <begin position="292"/>
        <end position="304"/>
    </location>
</feature>
<feature type="region of interest" description="Disordered" evidence="3">
    <location>
        <begin position="188"/>
        <end position="346"/>
    </location>
</feature>
<keyword evidence="2" id="KW-0964">Secreted</keyword>
<evidence type="ECO:0000259" key="4">
    <source>
        <dbReference type="Pfam" id="PF04773"/>
    </source>
</evidence>
<comment type="caution">
    <text evidence="5">The sequence shown here is derived from an EMBL/GenBank/DDBJ whole genome shotgun (WGS) entry which is preliminary data.</text>
</comment>
<evidence type="ECO:0000256" key="2">
    <source>
        <dbReference type="ARBA" id="ARBA00022525"/>
    </source>
</evidence>
<dbReference type="InterPro" id="IPR011049">
    <property type="entry name" value="Serralysin-like_metalloprot_C"/>
</dbReference>
<dbReference type="Gene3D" id="2.150.10.10">
    <property type="entry name" value="Serralysin-like metalloprotease, C-terminal"/>
    <property type="match status" value="8"/>
</dbReference>
<feature type="compositionally biased region" description="Acidic residues" evidence="3">
    <location>
        <begin position="203"/>
        <end position="215"/>
    </location>
</feature>
<comment type="subcellular location">
    <subcellularLocation>
        <location evidence="1">Secreted</location>
    </subcellularLocation>
</comment>
<evidence type="ECO:0000256" key="1">
    <source>
        <dbReference type="ARBA" id="ARBA00004613"/>
    </source>
</evidence>
<dbReference type="PANTHER" id="PTHR38340">
    <property type="entry name" value="S-LAYER PROTEIN"/>
    <property type="match status" value="1"/>
</dbReference>
<reference evidence="5 6" key="1">
    <citation type="submission" date="2019-11" db="EMBL/GenBank/DDBJ databases">
        <title>Pseudodesulfovibrio alkaliphilus, sp. nov., an alkaliphilic sulfate-reducing bacteria from mud volcano of Taman peninsula, Russia.</title>
        <authorList>
            <person name="Frolova A."/>
            <person name="Merkel A.Y."/>
            <person name="Slobodkin A.I."/>
        </authorList>
    </citation>
    <scope>NUCLEOTIDE SEQUENCE [LARGE SCALE GENOMIC DNA]</scope>
    <source>
        <strain evidence="5 6">F-1</strain>
    </source>
</reference>
<dbReference type="GO" id="GO:0005576">
    <property type="term" value="C:extracellular region"/>
    <property type="evidence" value="ECO:0007669"/>
    <property type="project" value="UniProtKB-SubCell"/>
</dbReference>
<evidence type="ECO:0000313" key="6">
    <source>
        <dbReference type="Proteomes" id="UP000461162"/>
    </source>
</evidence>
<dbReference type="InterPro" id="IPR018511">
    <property type="entry name" value="Hemolysin-typ_Ca-bd_CS"/>
</dbReference>
<dbReference type="PRINTS" id="PR00313">
    <property type="entry name" value="CABNDNGRPT"/>
</dbReference>
<name>A0A7K1KMC9_9BACT</name>
<dbReference type="PANTHER" id="PTHR38340:SF1">
    <property type="entry name" value="S-LAYER PROTEIN"/>
    <property type="match status" value="1"/>
</dbReference>
<dbReference type="InterPro" id="IPR050557">
    <property type="entry name" value="RTX_toxin/Mannuronan_C5-epim"/>
</dbReference>
<evidence type="ECO:0000256" key="3">
    <source>
        <dbReference type="SAM" id="MobiDB-lite"/>
    </source>
</evidence>